<dbReference type="PANTHER" id="PTHR11475">
    <property type="entry name" value="OXIDASE/PEROXIDASE"/>
    <property type="match status" value="1"/>
</dbReference>
<dbReference type="Proteomes" id="UP000030665">
    <property type="component" value="Unassembled WGS sequence"/>
</dbReference>
<accession>A0A077ZKB7</accession>
<dbReference type="GO" id="GO:0006979">
    <property type="term" value="P:response to oxidative stress"/>
    <property type="evidence" value="ECO:0007669"/>
    <property type="project" value="InterPro"/>
</dbReference>
<protein>
    <submittedName>
        <fullName evidence="2">Dual oxidase 1</fullName>
    </submittedName>
</protein>
<dbReference type="InterPro" id="IPR019791">
    <property type="entry name" value="Haem_peroxidase_animal"/>
</dbReference>
<reference evidence="2" key="1">
    <citation type="submission" date="2014-01" db="EMBL/GenBank/DDBJ databases">
        <authorList>
            <person name="Aslett M."/>
        </authorList>
    </citation>
    <scope>NUCLEOTIDE SEQUENCE</scope>
</reference>
<dbReference type="InterPro" id="IPR037120">
    <property type="entry name" value="Haem_peroxidase_sf_animal"/>
</dbReference>
<dbReference type="PROSITE" id="PS50292">
    <property type="entry name" value="PEROXIDASE_3"/>
    <property type="match status" value="1"/>
</dbReference>
<evidence type="ECO:0000256" key="1">
    <source>
        <dbReference type="ARBA" id="ARBA00022559"/>
    </source>
</evidence>
<reference evidence="2" key="2">
    <citation type="submission" date="2014-03" db="EMBL/GenBank/DDBJ databases">
        <title>The whipworm genome and dual-species transcriptomics of an intimate host-pathogen interaction.</title>
        <authorList>
            <person name="Foth B.J."/>
            <person name="Tsai I.J."/>
            <person name="Reid A.J."/>
            <person name="Bancroft A.J."/>
            <person name="Nichol S."/>
            <person name="Tracey A."/>
            <person name="Holroyd N."/>
            <person name="Cotton J.A."/>
            <person name="Stanley E.J."/>
            <person name="Zarowiecki M."/>
            <person name="Liu J.Z."/>
            <person name="Huckvale T."/>
            <person name="Cooper P.J."/>
            <person name="Grencis R.K."/>
            <person name="Berriman M."/>
        </authorList>
    </citation>
    <scope>NUCLEOTIDE SEQUENCE [LARGE SCALE GENOMIC DNA]</scope>
</reference>
<proteinExistence type="predicted"/>
<organism evidence="2 3">
    <name type="scientific">Trichuris trichiura</name>
    <name type="common">Whipworm</name>
    <name type="synonym">Trichocephalus trichiurus</name>
    <dbReference type="NCBI Taxonomy" id="36087"/>
    <lineage>
        <taxon>Eukaryota</taxon>
        <taxon>Metazoa</taxon>
        <taxon>Ecdysozoa</taxon>
        <taxon>Nematoda</taxon>
        <taxon>Enoplea</taxon>
        <taxon>Dorylaimia</taxon>
        <taxon>Trichinellida</taxon>
        <taxon>Trichuridae</taxon>
        <taxon>Trichuris</taxon>
    </lineage>
</organism>
<evidence type="ECO:0000313" key="3">
    <source>
        <dbReference type="Proteomes" id="UP000030665"/>
    </source>
</evidence>
<dbReference type="STRING" id="36087.A0A077ZKB7"/>
<name>A0A077ZKB7_TRITR</name>
<dbReference type="GO" id="GO:0004601">
    <property type="term" value="F:peroxidase activity"/>
    <property type="evidence" value="ECO:0007669"/>
    <property type="project" value="UniProtKB-KW"/>
</dbReference>
<dbReference type="Pfam" id="PF03098">
    <property type="entry name" value="An_peroxidase"/>
    <property type="match status" value="1"/>
</dbReference>
<keyword evidence="3" id="KW-1185">Reference proteome</keyword>
<dbReference type="PANTHER" id="PTHR11475:SF144">
    <property type="entry name" value="NAD(P)H OXIDASE (H2O2-FORMING)"/>
    <property type="match status" value="1"/>
</dbReference>
<dbReference type="OrthoDB" id="6019201at2759"/>
<dbReference type="Gene3D" id="1.10.640.10">
    <property type="entry name" value="Haem peroxidase domain superfamily, animal type"/>
    <property type="match status" value="1"/>
</dbReference>
<dbReference type="GO" id="GO:0020037">
    <property type="term" value="F:heme binding"/>
    <property type="evidence" value="ECO:0007669"/>
    <property type="project" value="InterPro"/>
</dbReference>
<sequence length="224" mass="25657">MYPGSRLFRQVPSAYLDGVYRMNYSMPSARDLSNLVFKGPDGIRNSRNITAMFAFFSQMVAYEILQSTEVSCPLEMHHIAVEKCDPIFDPKCSGKTKIPFLRAQYDKSTGQGINNPREQINHRTSWIDGSILYSVQEPWLNIMRSFKNGTLREGFMKGYPPLNAERLPLINPPPPQVHRNGVIESARAIVSIFVSLTVSYSDRELFHLFNRRGWFEGELAFLNE</sequence>
<evidence type="ECO:0000313" key="2">
    <source>
        <dbReference type="EMBL" id="CDW60781.1"/>
    </source>
</evidence>
<dbReference type="AlphaFoldDB" id="A0A077ZKB7"/>
<gene>
    <name evidence="2" type="ORF">TTRE_0000917501</name>
</gene>
<keyword evidence="1" id="KW-0575">Peroxidase</keyword>
<dbReference type="EMBL" id="HG807396">
    <property type="protein sequence ID" value="CDW60781.1"/>
    <property type="molecule type" value="Genomic_DNA"/>
</dbReference>
<keyword evidence="1" id="KW-0560">Oxidoreductase</keyword>
<dbReference type="InterPro" id="IPR010255">
    <property type="entry name" value="Haem_peroxidase_sf"/>
</dbReference>
<dbReference type="SUPFAM" id="SSF48113">
    <property type="entry name" value="Heme-dependent peroxidases"/>
    <property type="match status" value="1"/>
</dbReference>